<dbReference type="Proteomes" id="UP000322658">
    <property type="component" value="Unassembled WGS sequence"/>
</dbReference>
<name>A0A5B3FZD8_9BACT</name>
<keyword evidence="1" id="KW-0812">Transmembrane</keyword>
<dbReference type="Proteomes" id="UP000323567">
    <property type="component" value="Unassembled WGS sequence"/>
</dbReference>
<evidence type="ECO:0000313" key="3">
    <source>
        <dbReference type="EMBL" id="KAA2375940.1"/>
    </source>
</evidence>
<reference evidence="4 5" key="1">
    <citation type="journal article" date="2019" name="Nat. Med.">
        <title>A library of human gut bacterial isolates paired with longitudinal multiomics data enables mechanistic microbiome research.</title>
        <authorList>
            <person name="Poyet M."/>
            <person name="Groussin M."/>
            <person name="Gibbons S.M."/>
            <person name="Avila-Pacheco J."/>
            <person name="Jiang X."/>
            <person name="Kearney S.M."/>
            <person name="Perrotta A.R."/>
            <person name="Berdy B."/>
            <person name="Zhao S."/>
            <person name="Lieberman T.D."/>
            <person name="Swanson P.K."/>
            <person name="Smith M."/>
            <person name="Roesemann S."/>
            <person name="Alexander J.E."/>
            <person name="Rich S.A."/>
            <person name="Livny J."/>
            <person name="Vlamakis H."/>
            <person name="Clish C."/>
            <person name="Bullock K."/>
            <person name="Deik A."/>
            <person name="Scott J."/>
            <person name="Pierce K.A."/>
            <person name="Xavier R.J."/>
            <person name="Alm E.J."/>
        </authorList>
    </citation>
    <scope>NUCLEOTIDE SEQUENCE [LARGE SCALE GENOMIC DNA]</scope>
    <source>
        <strain evidence="3 4">BIOML-A1</strain>
        <strain evidence="2 5">BIOML-A2</strain>
    </source>
</reference>
<keyword evidence="1" id="KW-0472">Membrane</keyword>
<evidence type="ECO:0000256" key="1">
    <source>
        <dbReference type="SAM" id="Phobius"/>
    </source>
</evidence>
<evidence type="ECO:0000313" key="4">
    <source>
        <dbReference type="Proteomes" id="UP000322658"/>
    </source>
</evidence>
<keyword evidence="1" id="KW-1133">Transmembrane helix</keyword>
<accession>A0A5B3FZD8</accession>
<feature type="transmembrane region" description="Helical" evidence="1">
    <location>
        <begin position="24"/>
        <end position="44"/>
    </location>
</feature>
<dbReference type="AlphaFoldDB" id="A0A5B3FZD8"/>
<organism evidence="2 5">
    <name type="scientific">Alistipes shahii</name>
    <dbReference type="NCBI Taxonomy" id="328814"/>
    <lineage>
        <taxon>Bacteria</taxon>
        <taxon>Pseudomonadati</taxon>
        <taxon>Bacteroidota</taxon>
        <taxon>Bacteroidia</taxon>
        <taxon>Bacteroidales</taxon>
        <taxon>Rikenellaceae</taxon>
        <taxon>Alistipes</taxon>
    </lineage>
</organism>
<evidence type="ECO:0000313" key="5">
    <source>
        <dbReference type="Proteomes" id="UP000323567"/>
    </source>
</evidence>
<protein>
    <submittedName>
        <fullName evidence="2">Uncharacterized protein</fullName>
    </submittedName>
</protein>
<gene>
    <name evidence="3" type="ORF">F2Y07_06745</name>
    <name evidence="2" type="ORF">F2Y13_13295</name>
</gene>
<sequence>MEHIVRPRMRACGVDRRIIRLKLVLAWSVPLLTSVGIKLCELFCNRVVPRDVSGELALCCCLSCGLLYLVLMLWVNVKLNALAEACPAKGAE</sequence>
<dbReference type="RefSeq" id="WP_138265576.1">
    <property type="nucleotide sequence ID" value="NZ_CATXTW010000062.1"/>
</dbReference>
<feature type="transmembrane region" description="Helical" evidence="1">
    <location>
        <begin position="56"/>
        <end position="75"/>
    </location>
</feature>
<comment type="caution">
    <text evidence="2">The sequence shown here is derived from an EMBL/GenBank/DDBJ whole genome shotgun (WGS) entry which is preliminary data.</text>
</comment>
<dbReference type="EMBL" id="VVXJ01000012">
    <property type="protein sequence ID" value="KAA2375940.1"/>
    <property type="molecule type" value="Genomic_DNA"/>
</dbReference>
<proteinExistence type="predicted"/>
<dbReference type="EMBL" id="VVXK01000024">
    <property type="protein sequence ID" value="KAA2366581.1"/>
    <property type="molecule type" value="Genomic_DNA"/>
</dbReference>
<evidence type="ECO:0000313" key="2">
    <source>
        <dbReference type="EMBL" id="KAA2366581.1"/>
    </source>
</evidence>